<evidence type="ECO:0000256" key="6">
    <source>
        <dbReference type="ARBA" id="ARBA00023163"/>
    </source>
</evidence>
<evidence type="ECO:0000256" key="9">
    <source>
        <dbReference type="PROSITE-ProRule" id="PRU01091"/>
    </source>
</evidence>
<dbReference type="Proteomes" id="UP000095743">
    <property type="component" value="Chromosome"/>
</dbReference>
<dbReference type="SUPFAM" id="SSF52172">
    <property type="entry name" value="CheY-like"/>
    <property type="match status" value="1"/>
</dbReference>
<keyword evidence="13" id="KW-1185">Reference proteome</keyword>
<evidence type="ECO:0000259" key="11">
    <source>
        <dbReference type="PROSITE" id="PS51755"/>
    </source>
</evidence>
<evidence type="ECO:0000259" key="10">
    <source>
        <dbReference type="PROSITE" id="PS50110"/>
    </source>
</evidence>
<organism evidence="12 13">
    <name type="scientific">Geosporobacter ferrireducens</name>
    <dbReference type="NCBI Taxonomy" id="1424294"/>
    <lineage>
        <taxon>Bacteria</taxon>
        <taxon>Bacillati</taxon>
        <taxon>Bacillota</taxon>
        <taxon>Clostridia</taxon>
        <taxon>Peptostreptococcales</taxon>
        <taxon>Thermotaleaceae</taxon>
        <taxon>Geosporobacter</taxon>
    </lineage>
</organism>
<dbReference type="FunFam" id="3.40.50.2300:FF:000001">
    <property type="entry name" value="DNA-binding response regulator PhoB"/>
    <property type="match status" value="1"/>
</dbReference>
<feature type="domain" description="Response regulatory" evidence="10">
    <location>
        <begin position="6"/>
        <end position="119"/>
    </location>
</feature>
<evidence type="ECO:0000256" key="5">
    <source>
        <dbReference type="ARBA" id="ARBA00023125"/>
    </source>
</evidence>
<dbReference type="InterPro" id="IPR001789">
    <property type="entry name" value="Sig_transdc_resp-reg_receiver"/>
</dbReference>
<keyword evidence="5 9" id="KW-0238">DNA-binding</keyword>
<dbReference type="GO" id="GO:0006355">
    <property type="term" value="P:regulation of DNA-templated transcription"/>
    <property type="evidence" value="ECO:0007669"/>
    <property type="project" value="InterPro"/>
</dbReference>
<dbReference type="GO" id="GO:0000976">
    <property type="term" value="F:transcription cis-regulatory region binding"/>
    <property type="evidence" value="ECO:0007669"/>
    <property type="project" value="TreeGrafter"/>
</dbReference>
<dbReference type="EMBL" id="CP017269">
    <property type="protein sequence ID" value="AOT71691.1"/>
    <property type="molecule type" value="Genomic_DNA"/>
</dbReference>
<feature type="DNA-binding region" description="OmpR/PhoB-type" evidence="9">
    <location>
        <begin position="130"/>
        <end position="231"/>
    </location>
</feature>
<dbReference type="Pfam" id="PF00486">
    <property type="entry name" value="Trans_reg_C"/>
    <property type="match status" value="1"/>
</dbReference>
<dbReference type="RefSeq" id="WP_069979797.1">
    <property type="nucleotide sequence ID" value="NZ_CP017269.1"/>
</dbReference>
<dbReference type="InterPro" id="IPR001867">
    <property type="entry name" value="OmpR/PhoB-type_DNA-bd"/>
</dbReference>
<evidence type="ECO:0000313" key="12">
    <source>
        <dbReference type="EMBL" id="AOT71691.1"/>
    </source>
</evidence>
<dbReference type="Gene3D" id="3.40.50.2300">
    <property type="match status" value="1"/>
</dbReference>
<dbReference type="Gene3D" id="1.10.10.10">
    <property type="entry name" value="Winged helix-like DNA-binding domain superfamily/Winged helix DNA-binding domain"/>
    <property type="match status" value="1"/>
</dbReference>
<evidence type="ECO:0000256" key="3">
    <source>
        <dbReference type="ARBA" id="ARBA00023012"/>
    </source>
</evidence>
<dbReference type="GO" id="GO:0032993">
    <property type="term" value="C:protein-DNA complex"/>
    <property type="evidence" value="ECO:0007669"/>
    <property type="project" value="TreeGrafter"/>
</dbReference>
<accession>A0A1D8GLA8</accession>
<comment type="function">
    <text evidence="7">May play the central regulatory role in sporulation. It may be an element of the effector pathway responsible for the activation of sporulation genes in response to nutritional stress. Spo0A may act in concert with spo0H (a sigma factor) to control the expression of some genes that are critical to the sporulation process.</text>
</comment>
<dbReference type="SUPFAM" id="SSF46894">
    <property type="entry name" value="C-terminal effector domain of the bipartite response regulators"/>
    <property type="match status" value="1"/>
</dbReference>
<sequence length="233" mass="27034">MEQKIRILIVEDEEKILQVLEAYLKKEGYEVRTATDGTKALAIFKTEEIHLLILDLMLPEMSGEEVCKQIRGFSTIPILMLTARTEEDDKLTGLAIGADDYVTKPFSPREIVGRVKALLRRSYREYKPLAEQLQYNDRELEVDINRVEVRVKGKLVNFTPNEFRLLTVFLSHPGQVFTREQLVQKVFGFDYDGFDRTIDTHIKNIRQKIERDPKNPIYIQTIYGMGYKFGGAK</sequence>
<feature type="modified residue" description="4-aspartylphosphate" evidence="8">
    <location>
        <position position="55"/>
    </location>
</feature>
<reference evidence="12 13" key="1">
    <citation type="submission" date="2016-09" db="EMBL/GenBank/DDBJ databases">
        <title>Genomic analysis reveals versatility of anaerobic energy metabolism of Geosporobacter ferrireducens IRF9 of phylum Firmicutes.</title>
        <authorList>
            <person name="Kim S.-J."/>
        </authorList>
    </citation>
    <scope>NUCLEOTIDE SEQUENCE [LARGE SCALE GENOMIC DNA]</scope>
    <source>
        <strain evidence="12 13">IRF9</strain>
    </source>
</reference>
<name>A0A1D8GLA8_9FIRM</name>
<dbReference type="InterPro" id="IPR011006">
    <property type="entry name" value="CheY-like_superfamily"/>
</dbReference>
<dbReference type="OrthoDB" id="9802426at2"/>
<dbReference type="Gene3D" id="6.10.250.690">
    <property type="match status" value="1"/>
</dbReference>
<dbReference type="InterPro" id="IPR016032">
    <property type="entry name" value="Sig_transdc_resp-reg_C-effctor"/>
</dbReference>
<dbReference type="AlphaFoldDB" id="A0A1D8GLA8"/>
<dbReference type="GO" id="GO:0000156">
    <property type="term" value="F:phosphorelay response regulator activity"/>
    <property type="evidence" value="ECO:0007669"/>
    <property type="project" value="TreeGrafter"/>
</dbReference>
<dbReference type="FunFam" id="1.10.10.10:FF:000018">
    <property type="entry name" value="DNA-binding response regulator ResD"/>
    <property type="match status" value="1"/>
</dbReference>
<dbReference type="PANTHER" id="PTHR48111">
    <property type="entry name" value="REGULATOR OF RPOS"/>
    <property type="match status" value="1"/>
</dbReference>
<gene>
    <name evidence="12" type="ORF">Gferi_20420</name>
</gene>
<keyword evidence="4" id="KW-0805">Transcription regulation</keyword>
<feature type="domain" description="OmpR/PhoB-type" evidence="11">
    <location>
        <begin position="130"/>
        <end position="231"/>
    </location>
</feature>
<dbReference type="Pfam" id="PF00072">
    <property type="entry name" value="Response_reg"/>
    <property type="match status" value="1"/>
</dbReference>
<dbReference type="PROSITE" id="PS50110">
    <property type="entry name" value="RESPONSE_REGULATORY"/>
    <property type="match status" value="1"/>
</dbReference>
<evidence type="ECO:0000313" key="13">
    <source>
        <dbReference type="Proteomes" id="UP000095743"/>
    </source>
</evidence>
<evidence type="ECO:0000256" key="2">
    <source>
        <dbReference type="ARBA" id="ARBA00022553"/>
    </source>
</evidence>
<evidence type="ECO:0000256" key="1">
    <source>
        <dbReference type="ARBA" id="ARBA00018672"/>
    </source>
</evidence>
<dbReference type="SMART" id="SM00862">
    <property type="entry name" value="Trans_reg_C"/>
    <property type="match status" value="1"/>
</dbReference>
<keyword evidence="6" id="KW-0804">Transcription</keyword>
<evidence type="ECO:0000256" key="7">
    <source>
        <dbReference type="ARBA" id="ARBA00024867"/>
    </source>
</evidence>
<proteinExistence type="predicted"/>
<dbReference type="PROSITE" id="PS51755">
    <property type="entry name" value="OMPR_PHOB"/>
    <property type="match status" value="1"/>
</dbReference>
<keyword evidence="3" id="KW-0902">Two-component regulatory system</keyword>
<dbReference type="KEGG" id="gfe:Gferi_20420"/>
<dbReference type="InterPro" id="IPR036388">
    <property type="entry name" value="WH-like_DNA-bd_sf"/>
</dbReference>
<evidence type="ECO:0000256" key="4">
    <source>
        <dbReference type="ARBA" id="ARBA00023015"/>
    </source>
</evidence>
<keyword evidence="2 8" id="KW-0597">Phosphoprotein</keyword>
<evidence type="ECO:0000256" key="8">
    <source>
        <dbReference type="PROSITE-ProRule" id="PRU00169"/>
    </source>
</evidence>
<dbReference type="PANTHER" id="PTHR48111:SF73">
    <property type="entry name" value="ALKALINE PHOSPHATASE SYNTHESIS TRANSCRIPTIONAL REGULATORY PROTEIN PHOP"/>
    <property type="match status" value="1"/>
</dbReference>
<dbReference type="STRING" id="1424294.Gferi_20420"/>
<dbReference type="CDD" id="cd00383">
    <property type="entry name" value="trans_reg_C"/>
    <property type="match status" value="1"/>
</dbReference>
<dbReference type="InterPro" id="IPR039420">
    <property type="entry name" value="WalR-like"/>
</dbReference>
<protein>
    <recommendedName>
        <fullName evidence="1">Stage 0 sporulation protein A homolog</fullName>
    </recommendedName>
</protein>
<dbReference type="GO" id="GO:0005829">
    <property type="term" value="C:cytosol"/>
    <property type="evidence" value="ECO:0007669"/>
    <property type="project" value="TreeGrafter"/>
</dbReference>
<dbReference type="SMART" id="SM00448">
    <property type="entry name" value="REC"/>
    <property type="match status" value="1"/>
</dbReference>